<keyword evidence="5" id="KW-0560">Oxidoreductase</keyword>
<reference evidence="7" key="2">
    <citation type="submission" date="2023-06" db="EMBL/GenBank/DDBJ databases">
        <authorList>
            <consortium name="Lawrence Berkeley National Laboratory"/>
            <person name="Haridas S."/>
            <person name="Hensen N."/>
            <person name="Bonometti L."/>
            <person name="Westerberg I."/>
            <person name="Brannstrom I.O."/>
            <person name="Guillou S."/>
            <person name="Cros-Aarteil S."/>
            <person name="Calhoun S."/>
            <person name="Kuo A."/>
            <person name="Mondo S."/>
            <person name="Pangilinan J."/>
            <person name="Riley R."/>
            <person name="Labutti K."/>
            <person name="Andreopoulos B."/>
            <person name="Lipzen A."/>
            <person name="Chen C."/>
            <person name="Yanf M."/>
            <person name="Daum C."/>
            <person name="Ng V."/>
            <person name="Clum A."/>
            <person name="Steindorff A."/>
            <person name="Ohm R."/>
            <person name="Martin F."/>
            <person name="Silar P."/>
            <person name="Natvig D."/>
            <person name="Lalanne C."/>
            <person name="Gautier V."/>
            <person name="Ament-Velasquez S.L."/>
            <person name="Kruys A."/>
            <person name="Hutchinson M.I."/>
            <person name="Powell A.J."/>
            <person name="Barry K."/>
            <person name="Miller A.N."/>
            <person name="Grigoriev I.V."/>
            <person name="Debuchy R."/>
            <person name="Gladieux P."/>
            <person name="Thoren M.H."/>
            <person name="Johannesson H."/>
        </authorList>
    </citation>
    <scope>NUCLEOTIDE SEQUENCE</scope>
    <source>
        <strain evidence="7">CBS 118394</strain>
    </source>
</reference>
<dbReference type="GO" id="GO:0051698">
    <property type="term" value="F:saccharopine oxidase activity"/>
    <property type="evidence" value="ECO:0007669"/>
    <property type="project" value="TreeGrafter"/>
</dbReference>
<dbReference type="GO" id="GO:0050660">
    <property type="term" value="F:flavin adenine dinucleotide binding"/>
    <property type="evidence" value="ECO:0007669"/>
    <property type="project" value="InterPro"/>
</dbReference>
<comment type="similarity">
    <text evidence="2">Belongs to the MSOX/MTOX family.</text>
</comment>
<evidence type="ECO:0000313" key="7">
    <source>
        <dbReference type="EMBL" id="KAK3329238.1"/>
    </source>
</evidence>
<comment type="cofactor">
    <cofactor evidence="1">
        <name>FAD</name>
        <dbReference type="ChEBI" id="CHEBI:57692"/>
    </cofactor>
</comment>
<keyword evidence="8" id="KW-1185">Reference proteome</keyword>
<evidence type="ECO:0000256" key="1">
    <source>
        <dbReference type="ARBA" id="ARBA00001974"/>
    </source>
</evidence>
<evidence type="ECO:0000256" key="4">
    <source>
        <dbReference type="ARBA" id="ARBA00022827"/>
    </source>
</evidence>
<evidence type="ECO:0000313" key="8">
    <source>
        <dbReference type="Proteomes" id="UP001283341"/>
    </source>
</evidence>
<dbReference type="InterPro" id="IPR045170">
    <property type="entry name" value="MTOX"/>
</dbReference>
<feature type="domain" description="FAD dependent oxidoreductase" evidence="6">
    <location>
        <begin position="8"/>
        <end position="182"/>
    </location>
</feature>
<dbReference type="EMBL" id="JAUEDM010000001">
    <property type="protein sequence ID" value="KAK3329238.1"/>
    <property type="molecule type" value="Genomic_DNA"/>
</dbReference>
<evidence type="ECO:0000256" key="2">
    <source>
        <dbReference type="ARBA" id="ARBA00010989"/>
    </source>
</evidence>
<evidence type="ECO:0000256" key="5">
    <source>
        <dbReference type="ARBA" id="ARBA00023002"/>
    </source>
</evidence>
<sequence length="376" mass="41094">MLTKDSSILIVGGGIFGLSTAYHRAKAGYTKITMLEKGDAIPSPLSAGNDLNKIVRAEYEDPFYAELALSAIEELGSNPLFAPHYSQVGYLLGNSAAAPEKSKRSLAKSMASIERHPAFATQITAINSRDDVHAVASALDGPMDEWTGYFNRLAGYARAADALRSVYAAVKEMGVDVKLGRTAIIGQQITAKSWLITHIQLTPEEAAQLEGIPVTYSRDLGFFFEPDRKTGLLKISPSGAGFTNHQENGFSVPSERNDFIPPGEEEAVRKILREHLPRFADRPLVNSKICWCADTADSEYIIDFVPGRLPWKDLAVATGDSGHAFKMFPVAGVMDLLEKGKQDVERWKWKEGSNAATAEVSWREGTTRDLSELVLS</sequence>
<dbReference type="Gene3D" id="3.30.9.10">
    <property type="entry name" value="D-Amino Acid Oxidase, subunit A, domain 2"/>
    <property type="match status" value="1"/>
</dbReference>
<organism evidence="7 8">
    <name type="scientific">Apodospora peruviana</name>
    <dbReference type="NCBI Taxonomy" id="516989"/>
    <lineage>
        <taxon>Eukaryota</taxon>
        <taxon>Fungi</taxon>
        <taxon>Dikarya</taxon>
        <taxon>Ascomycota</taxon>
        <taxon>Pezizomycotina</taxon>
        <taxon>Sordariomycetes</taxon>
        <taxon>Sordariomycetidae</taxon>
        <taxon>Sordariales</taxon>
        <taxon>Lasiosphaeriaceae</taxon>
        <taxon>Apodospora</taxon>
    </lineage>
</organism>
<dbReference type="InterPro" id="IPR036188">
    <property type="entry name" value="FAD/NAD-bd_sf"/>
</dbReference>
<accession>A0AAE0MEY2</accession>
<dbReference type="Gene3D" id="3.50.50.60">
    <property type="entry name" value="FAD/NAD(P)-binding domain"/>
    <property type="match status" value="1"/>
</dbReference>
<reference evidence="7" key="1">
    <citation type="journal article" date="2023" name="Mol. Phylogenet. Evol.">
        <title>Genome-scale phylogeny and comparative genomics of the fungal order Sordariales.</title>
        <authorList>
            <person name="Hensen N."/>
            <person name="Bonometti L."/>
            <person name="Westerberg I."/>
            <person name="Brannstrom I.O."/>
            <person name="Guillou S."/>
            <person name="Cros-Aarteil S."/>
            <person name="Calhoun S."/>
            <person name="Haridas S."/>
            <person name="Kuo A."/>
            <person name="Mondo S."/>
            <person name="Pangilinan J."/>
            <person name="Riley R."/>
            <person name="LaButti K."/>
            <person name="Andreopoulos B."/>
            <person name="Lipzen A."/>
            <person name="Chen C."/>
            <person name="Yan M."/>
            <person name="Daum C."/>
            <person name="Ng V."/>
            <person name="Clum A."/>
            <person name="Steindorff A."/>
            <person name="Ohm R.A."/>
            <person name="Martin F."/>
            <person name="Silar P."/>
            <person name="Natvig D.O."/>
            <person name="Lalanne C."/>
            <person name="Gautier V."/>
            <person name="Ament-Velasquez S.L."/>
            <person name="Kruys A."/>
            <person name="Hutchinson M.I."/>
            <person name="Powell A.J."/>
            <person name="Barry K."/>
            <person name="Miller A.N."/>
            <person name="Grigoriev I.V."/>
            <person name="Debuchy R."/>
            <person name="Gladieux P."/>
            <person name="Hiltunen Thoren M."/>
            <person name="Johannesson H."/>
        </authorList>
    </citation>
    <scope>NUCLEOTIDE SEQUENCE</scope>
    <source>
        <strain evidence="7">CBS 118394</strain>
    </source>
</reference>
<dbReference type="AlphaFoldDB" id="A0AAE0MEY2"/>
<dbReference type="SUPFAM" id="SSF51905">
    <property type="entry name" value="FAD/NAD(P)-binding domain"/>
    <property type="match status" value="1"/>
</dbReference>
<evidence type="ECO:0000259" key="6">
    <source>
        <dbReference type="Pfam" id="PF01266"/>
    </source>
</evidence>
<dbReference type="PANTHER" id="PTHR10961">
    <property type="entry name" value="PEROXISOMAL SARCOSINE OXIDASE"/>
    <property type="match status" value="1"/>
</dbReference>
<proteinExistence type="inferred from homology"/>
<dbReference type="InterPro" id="IPR006076">
    <property type="entry name" value="FAD-dep_OxRdtase"/>
</dbReference>
<name>A0AAE0MEY2_9PEZI</name>
<keyword evidence="4" id="KW-0274">FAD</keyword>
<dbReference type="Proteomes" id="UP001283341">
    <property type="component" value="Unassembled WGS sequence"/>
</dbReference>
<keyword evidence="3" id="KW-0285">Flavoprotein</keyword>
<comment type="caution">
    <text evidence="7">The sequence shown here is derived from an EMBL/GenBank/DDBJ whole genome shotgun (WGS) entry which is preliminary data.</text>
</comment>
<dbReference type="Pfam" id="PF01266">
    <property type="entry name" value="DAO"/>
    <property type="match status" value="1"/>
</dbReference>
<protein>
    <submittedName>
        <fullName evidence="7">FAD dependent oxidoreductase</fullName>
    </submittedName>
</protein>
<gene>
    <name evidence="7" type="ORF">B0H66DRAFT_579104</name>
</gene>
<evidence type="ECO:0000256" key="3">
    <source>
        <dbReference type="ARBA" id="ARBA00022630"/>
    </source>
</evidence>
<dbReference type="PANTHER" id="PTHR10961:SF26">
    <property type="entry name" value="L-SACCHAROPINE OXIDASE"/>
    <property type="match status" value="1"/>
</dbReference>
<dbReference type="GO" id="GO:0008115">
    <property type="term" value="F:sarcosine oxidase activity"/>
    <property type="evidence" value="ECO:0007669"/>
    <property type="project" value="TreeGrafter"/>
</dbReference>